<dbReference type="AlphaFoldDB" id="A0A0F9L5H3"/>
<comment type="caution">
    <text evidence="1">The sequence shown here is derived from an EMBL/GenBank/DDBJ whole genome shotgun (WGS) entry which is preliminary data.</text>
</comment>
<reference evidence="1" key="1">
    <citation type="journal article" date="2015" name="Nature">
        <title>Complex archaea that bridge the gap between prokaryotes and eukaryotes.</title>
        <authorList>
            <person name="Spang A."/>
            <person name="Saw J.H."/>
            <person name="Jorgensen S.L."/>
            <person name="Zaremba-Niedzwiedzka K."/>
            <person name="Martijn J."/>
            <person name="Lind A.E."/>
            <person name="van Eijk R."/>
            <person name="Schleper C."/>
            <person name="Guy L."/>
            <person name="Ettema T.J."/>
        </authorList>
    </citation>
    <scope>NUCLEOTIDE SEQUENCE</scope>
</reference>
<proteinExistence type="predicted"/>
<evidence type="ECO:0000313" key="1">
    <source>
        <dbReference type="EMBL" id="KKM52801.1"/>
    </source>
</evidence>
<organism evidence="1">
    <name type="scientific">marine sediment metagenome</name>
    <dbReference type="NCBI Taxonomy" id="412755"/>
    <lineage>
        <taxon>unclassified sequences</taxon>
        <taxon>metagenomes</taxon>
        <taxon>ecological metagenomes</taxon>
    </lineage>
</organism>
<dbReference type="EMBL" id="LAZR01011931">
    <property type="protein sequence ID" value="KKM52801.1"/>
    <property type="molecule type" value="Genomic_DNA"/>
</dbReference>
<dbReference type="InterPro" id="IPR058240">
    <property type="entry name" value="rSAM_sf"/>
</dbReference>
<dbReference type="SUPFAM" id="SSF102114">
    <property type="entry name" value="Radical SAM enzymes"/>
    <property type="match status" value="1"/>
</dbReference>
<accession>A0A0F9L5H3</accession>
<feature type="non-terminal residue" evidence="1">
    <location>
        <position position="1"/>
    </location>
</feature>
<protein>
    <recommendedName>
        <fullName evidence="2">Radical SAM core domain-containing protein</fullName>
    </recommendedName>
</protein>
<name>A0A0F9L5H3_9ZZZZ</name>
<evidence type="ECO:0008006" key="2">
    <source>
        <dbReference type="Google" id="ProtNLM"/>
    </source>
</evidence>
<sequence>KNAGFNDAWVGVEALSEKDLKDMNKGTTINQNIDTLTNFAQAGVNVLAMLVVGFSSIEEEEKNCENIENTIGYFSKFKICNKEGREQPLSIQFRPAPMFLVPGSLNYKEKRETTTRPWSSTVVSEGNELFIQGLELELGDIPYEFDRPIPDTEVGRLMKRIQKADREAGFAIGGIAQHVISYMMEDRRNKRSKRKQERIGVIAQRFESKKNFIQ</sequence>
<gene>
    <name evidence="1" type="ORF">LCGC14_1554570</name>
</gene>